<dbReference type="RefSeq" id="WP_090022621.1">
    <property type="nucleotide sequence ID" value="NZ_FNCE01000024.1"/>
</dbReference>
<evidence type="ECO:0008006" key="3">
    <source>
        <dbReference type="Google" id="ProtNLM"/>
    </source>
</evidence>
<dbReference type="Pfam" id="PF07345">
    <property type="entry name" value="ATPaseInh_sub_z"/>
    <property type="match status" value="1"/>
</dbReference>
<sequence>MSFKDREEAYESQYVHDESLKFRIQARRDKLFGLWVAEQLGKKGNEAEQYARDVINSDLSEPGDEDVKAKVRQDLQAANVEVHDHLLDRRLDDFHQEARRQIMTE</sequence>
<keyword evidence="2" id="KW-1185">Reference proteome</keyword>
<proteinExistence type="predicted"/>
<dbReference type="OrthoDB" id="9810387at2"/>
<dbReference type="PIRSF" id="PIRSF031780">
    <property type="entry name" value="UCP031780"/>
    <property type="match status" value="1"/>
</dbReference>
<dbReference type="STRING" id="1082479.SAMN05216241_1243"/>
<evidence type="ECO:0000313" key="1">
    <source>
        <dbReference type="EMBL" id="SDG56164.1"/>
    </source>
</evidence>
<dbReference type="AlphaFoldDB" id="A0A1G7V8X1"/>
<name>A0A1G7V8X1_9PROT</name>
<dbReference type="EMBL" id="FNCE01000024">
    <property type="protein sequence ID" value="SDG56164.1"/>
    <property type="molecule type" value="Genomic_DNA"/>
</dbReference>
<dbReference type="InterPro" id="IPR009945">
    <property type="entry name" value="ATPase_inh_sub_z"/>
</dbReference>
<organism evidence="1 2">
    <name type="scientific">Limimonas halophila</name>
    <dbReference type="NCBI Taxonomy" id="1082479"/>
    <lineage>
        <taxon>Bacteria</taxon>
        <taxon>Pseudomonadati</taxon>
        <taxon>Pseudomonadota</taxon>
        <taxon>Alphaproteobacteria</taxon>
        <taxon>Rhodospirillales</taxon>
        <taxon>Rhodovibrionaceae</taxon>
        <taxon>Limimonas</taxon>
    </lineage>
</organism>
<dbReference type="Gene3D" id="1.10.790.20">
    <property type="entry name" value="Domain of unknown function DUF1476"/>
    <property type="match status" value="1"/>
</dbReference>
<evidence type="ECO:0000313" key="2">
    <source>
        <dbReference type="Proteomes" id="UP000199415"/>
    </source>
</evidence>
<accession>A0A1G7V8X1</accession>
<dbReference type="Proteomes" id="UP000199415">
    <property type="component" value="Unassembled WGS sequence"/>
</dbReference>
<protein>
    <recommendedName>
        <fullName evidence="3">DUF1476 domain-containing protein</fullName>
    </recommendedName>
</protein>
<reference evidence="1 2" key="1">
    <citation type="submission" date="2016-10" db="EMBL/GenBank/DDBJ databases">
        <authorList>
            <person name="de Groot N.N."/>
        </authorList>
    </citation>
    <scope>NUCLEOTIDE SEQUENCE [LARGE SCALE GENOMIC DNA]</scope>
    <source>
        <strain evidence="1 2">DSM 25584</strain>
    </source>
</reference>
<gene>
    <name evidence="1" type="ORF">SAMN05216241_1243</name>
</gene>
<dbReference type="InterPro" id="IPR038293">
    <property type="entry name" value="ATPase_inh_sub_z_sf"/>
</dbReference>